<protein>
    <submittedName>
        <fullName evidence="3">Uncharacterized protein</fullName>
    </submittedName>
</protein>
<evidence type="ECO:0000313" key="3">
    <source>
        <dbReference type="EMBL" id="SFB78381.1"/>
    </source>
</evidence>
<dbReference type="AlphaFoldDB" id="A0A1I1DU13"/>
<feature type="transmembrane region" description="Helical" evidence="2">
    <location>
        <begin position="65"/>
        <end position="87"/>
    </location>
</feature>
<sequence>MDTRSSGSGSDGDAPTHIRIGLGFPEDQTLDVRISPHAADEMQELLDAEGVYAGRIHEASASQQLAILAASFGGGLGGVAAALTAYFHRNRHKGIKFSRGDTSIDLTGYSDEQAKGLIRETLEELRKEQLERDEEWRRIRGPRVEDDDQEN</sequence>
<evidence type="ECO:0000256" key="2">
    <source>
        <dbReference type="SAM" id="Phobius"/>
    </source>
</evidence>
<evidence type="ECO:0000256" key="1">
    <source>
        <dbReference type="SAM" id="MobiDB-lite"/>
    </source>
</evidence>
<feature type="region of interest" description="Disordered" evidence="1">
    <location>
        <begin position="130"/>
        <end position="151"/>
    </location>
</feature>
<keyword evidence="2" id="KW-1133">Transmembrane helix</keyword>
<feature type="compositionally biased region" description="Basic and acidic residues" evidence="1">
    <location>
        <begin position="130"/>
        <end position="144"/>
    </location>
</feature>
<reference evidence="3 4" key="1">
    <citation type="submission" date="2016-10" db="EMBL/GenBank/DDBJ databases">
        <authorList>
            <person name="de Groot N.N."/>
        </authorList>
    </citation>
    <scope>NUCLEOTIDE SEQUENCE [LARGE SCALE GENOMIC DNA]</scope>
    <source>
        <strain evidence="3 4">CGMCC 1.7056</strain>
    </source>
</reference>
<dbReference type="RefSeq" id="WP_091119716.1">
    <property type="nucleotide sequence ID" value="NZ_FOLB01000001.1"/>
</dbReference>
<gene>
    <name evidence="3" type="ORF">SAMN04487968_101498</name>
</gene>
<dbReference type="Proteomes" id="UP000198832">
    <property type="component" value="Unassembled WGS sequence"/>
</dbReference>
<keyword evidence="2" id="KW-0812">Transmembrane</keyword>
<keyword evidence="2" id="KW-0472">Membrane</keyword>
<accession>A0A1I1DU13</accession>
<keyword evidence="4" id="KW-1185">Reference proteome</keyword>
<name>A0A1I1DU13_9ACTN</name>
<organism evidence="3 4">
    <name type="scientific">Nocardioides terrae</name>
    <dbReference type="NCBI Taxonomy" id="574651"/>
    <lineage>
        <taxon>Bacteria</taxon>
        <taxon>Bacillati</taxon>
        <taxon>Actinomycetota</taxon>
        <taxon>Actinomycetes</taxon>
        <taxon>Propionibacteriales</taxon>
        <taxon>Nocardioidaceae</taxon>
        <taxon>Nocardioides</taxon>
    </lineage>
</organism>
<proteinExistence type="predicted"/>
<dbReference type="EMBL" id="FOLB01000001">
    <property type="protein sequence ID" value="SFB78381.1"/>
    <property type="molecule type" value="Genomic_DNA"/>
</dbReference>
<evidence type="ECO:0000313" key="4">
    <source>
        <dbReference type="Proteomes" id="UP000198832"/>
    </source>
</evidence>